<proteinExistence type="predicted"/>
<dbReference type="PROSITE" id="PS50110">
    <property type="entry name" value="RESPONSE_REGULATORY"/>
    <property type="match status" value="1"/>
</dbReference>
<dbReference type="EMBL" id="NBIM01000001">
    <property type="protein sequence ID" value="OXY82476.1"/>
    <property type="molecule type" value="Genomic_DNA"/>
</dbReference>
<dbReference type="Gene3D" id="3.40.50.2300">
    <property type="match status" value="1"/>
</dbReference>
<dbReference type="GO" id="GO:0005886">
    <property type="term" value="C:plasma membrane"/>
    <property type="evidence" value="ECO:0007669"/>
    <property type="project" value="TreeGrafter"/>
</dbReference>
<evidence type="ECO:0000256" key="2">
    <source>
        <dbReference type="ARBA" id="ARBA00012528"/>
    </source>
</evidence>
<dbReference type="GO" id="GO:0000160">
    <property type="term" value="P:phosphorelay signal transduction system"/>
    <property type="evidence" value="ECO:0007669"/>
    <property type="project" value="InterPro"/>
</dbReference>
<evidence type="ECO:0000313" key="8">
    <source>
        <dbReference type="Proteomes" id="UP000242757"/>
    </source>
</evidence>
<dbReference type="InterPro" id="IPR011006">
    <property type="entry name" value="CheY-like_superfamily"/>
</dbReference>
<organism evidence="7 8">
    <name type="scientific">Oceanimonas doudoroffii</name>
    <dbReference type="NCBI Taxonomy" id="84158"/>
    <lineage>
        <taxon>Bacteria</taxon>
        <taxon>Pseudomonadati</taxon>
        <taxon>Pseudomonadota</taxon>
        <taxon>Gammaproteobacteria</taxon>
        <taxon>Aeromonadales</taxon>
        <taxon>Aeromonadaceae</taxon>
        <taxon>Oceanimonas</taxon>
    </lineage>
</organism>
<dbReference type="PANTHER" id="PTHR45138">
    <property type="entry name" value="REGULATORY COMPONENTS OF SENSORY TRANSDUCTION SYSTEM"/>
    <property type="match status" value="1"/>
</dbReference>
<name>A0A233RGF9_9GAMM</name>
<dbReference type="AlphaFoldDB" id="A0A233RGF9"/>
<evidence type="ECO:0000313" key="7">
    <source>
        <dbReference type="EMBL" id="OXY82476.1"/>
    </source>
</evidence>
<dbReference type="OrthoDB" id="9812260at2"/>
<dbReference type="InterPro" id="IPR050469">
    <property type="entry name" value="Diguanylate_Cyclase"/>
</dbReference>
<sequence length="316" mass="35182">MFDTLLAGQPKRQAPLRILVADDQPLNIRILHEVFRNEFEVLMTTDSKQVVTICREQNPDLVLLDVVMPGLNGHQVCRQLRALPETRDIPVIFVTAKNTPEDEVLGLESGAVDFITKPINPATVMARVKTHLALKLQNDLLRSIALVDGLTGVANRRRFDEQFLTAWRRCQREQLELSLLLIDLDHFKLYNDHYGHPAGDRCLTRVAGILNETIRRPDDLLARYGGEEFICLLPNTAFEGAQGRAWAMLHAVQDQGLEHAHSPASAVVTISIGAVTMIPQAGDSPETLLNAADKQLYDAKQSGRNQVRGIELPSLP</sequence>
<dbReference type="GO" id="GO:0043709">
    <property type="term" value="P:cell adhesion involved in single-species biofilm formation"/>
    <property type="evidence" value="ECO:0007669"/>
    <property type="project" value="TreeGrafter"/>
</dbReference>
<feature type="domain" description="GGDEF" evidence="6">
    <location>
        <begin position="175"/>
        <end position="312"/>
    </location>
</feature>
<dbReference type="CDD" id="cd01949">
    <property type="entry name" value="GGDEF"/>
    <property type="match status" value="1"/>
</dbReference>
<dbReference type="EC" id="2.7.7.65" evidence="2"/>
<dbReference type="PROSITE" id="PS50887">
    <property type="entry name" value="GGDEF"/>
    <property type="match status" value="1"/>
</dbReference>
<dbReference type="Pfam" id="PF00072">
    <property type="entry name" value="Response_reg"/>
    <property type="match status" value="1"/>
</dbReference>
<dbReference type="InterPro" id="IPR000160">
    <property type="entry name" value="GGDEF_dom"/>
</dbReference>
<comment type="caution">
    <text evidence="7">The sequence shown here is derived from an EMBL/GenBank/DDBJ whole genome shotgun (WGS) entry which is preliminary data.</text>
</comment>
<dbReference type="Pfam" id="PF00990">
    <property type="entry name" value="GGDEF"/>
    <property type="match status" value="1"/>
</dbReference>
<feature type="modified residue" description="4-aspartylphosphate" evidence="4">
    <location>
        <position position="65"/>
    </location>
</feature>
<comment type="cofactor">
    <cofactor evidence="1">
        <name>Mg(2+)</name>
        <dbReference type="ChEBI" id="CHEBI:18420"/>
    </cofactor>
</comment>
<gene>
    <name evidence="7" type="ORF">B6S08_02805</name>
</gene>
<evidence type="ECO:0000256" key="1">
    <source>
        <dbReference type="ARBA" id="ARBA00001946"/>
    </source>
</evidence>
<dbReference type="SUPFAM" id="SSF52172">
    <property type="entry name" value="CheY-like"/>
    <property type="match status" value="1"/>
</dbReference>
<reference evidence="7 8" key="1">
    <citation type="submission" date="2017-08" db="EMBL/GenBank/DDBJ databases">
        <title>A Genome Sequence of Oceanimonas doudoroffii ATCC 27123T.</title>
        <authorList>
            <person name="Brennan M.A."/>
            <person name="Maclea K.S."/>
            <person name="Mcclelland W.D."/>
            <person name="Trachtenberg A.M."/>
        </authorList>
    </citation>
    <scope>NUCLEOTIDE SEQUENCE [LARGE SCALE GENOMIC DNA]</scope>
    <source>
        <strain evidence="7 8">ATCC 27123</strain>
    </source>
</reference>
<dbReference type="SUPFAM" id="SSF55073">
    <property type="entry name" value="Nucleotide cyclase"/>
    <property type="match status" value="1"/>
</dbReference>
<dbReference type="SMART" id="SM00448">
    <property type="entry name" value="REC"/>
    <property type="match status" value="1"/>
</dbReference>
<evidence type="ECO:0000259" key="5">
    <source>
        <dbReference type="PROSITE" id="PS50110"/>
    </source>
</evidence>
<dbReference type="FunFam" id="3.30.70.270:FF:000001">
    <property type="entry name" value="Diguanylate cyclase domain protein"/>
    <property type="match status" value="1"/>
</dbReference>
<evidence type="ECO:0000259" key="6">
    <source>
        <dbReference type="PROSITE" id="PS50887"/>
    </source>
</evidence>
<dbReference type="Gene3D" id="3.30.70.270">
    <property type="match status" value="1"/>
</dbReference>
<dbReference type="InterPro" id="IPR043128">
    <property type="entry name" value="Rev_trsase/Diguanyl_cyclase"/>
</dbReference>
<accession>A0A233RGF9</accession>
<dbReference type="SMART" id="SM00267">
    <property type="entry name" value="GGDEF"/>
    <property type="match status" value="1"/>
</dbReference>
<keyword evidence="4" id="KW-0597">Phosphoprotein</keyword>
<evidence type="ECO:0000256" key="3">
    <source>
        <dbReference type="ARBA" id="ARBA00034247"/>
    </source>
</evidence>
<dbReference type="GO" id="GO:1902201">
    <property type="term" value="P:negative regulation of bacterial-type flagellum-dependent cell motility"/>
    <property type="evidence" value="ECO:0007669"/>
    <property type="project" value="TreeGrafter"/>
</dbReference>
<keyword evidence="8" id="KW-1185">Reference proteome</keyword>
<dbReference type="Proteomes" id="UP000242757">
    <property type="component" value="Unassembled WGS sequence"/>
</dbReference>
<evidence type="ECO:0000256" key="4">
    <source>
        <dbReference type="PROSITE-ProRule" id="PRU00169"/>
    </source>
</evidence>
<dbReference type="InterPro" id="IPR029787">
    <property type="entry name" value="Nucleotide_cyclase"/>
</dbReference>
<dbReference type="PANTHER" id="PTHR45138:SF9">
    <property type="entry name" value="DIGUANYLATE CYCLASE DGCM-RELATED"/>
    <property type="match status" value="1"/>
</dbReference>
<dbReference type="NCBIfam" id="TIGR00254">
    <property type="entry name" value="GGDEF"/>
    <property type="match status" value="1"/>
</dbReference>
<feature type="domain" description="Response regulatory" evidence="5">
    <location>
        <begin position="17"/>
        <end position="132"/>
    </location>
</feature>
<dbReference type="GO" id="GO:0052621">
    <property type="term" value="F:diguanylate cyclase activity"/>
    <property type="evidence" value="ECO:0007669"/>
    <property type="project" value="UniProtKB-EC"/>
</dbReference>
<protein>
    <recommendedName>
        <fullName evidence="2">diguanylate cyclase</fullName>
        <ecNumber evidence="2">2.7.7.65</ecNumber>
    </recommendedName>
</protein>
<dbReference type="InterPro" id="IPR001789">
    <property type="entry name" value="Sig_transdc_resp-reg_receiver"/>
</dbReference>
<comment type="catalytic activity">
    <reaction evidence="3">
        <text>2 GTP = 3',3'-c-di-GMP + 2 diphosphate</text>
        <dbReference type="Rhea" id="RHEA:24898"/>
        <dbReference type="ChEBI" id="CHEBI:33019"/>
        <dbReference type="ChEBI" id="CHEBI:37565"/>
        <dbReference type="ChEBI" id="CHEBI:58805"/>
        <dbReference type="EC" id="2.7.7.65"/>
    </reaction>
</comment>
<dbReference type="RefSeq" id="WP_094199257.1">
    <property type="nucleotide sequence ID" value="NZ_NBIM01000001.1"/>
</dbReference>